<evidence type="ECO:0000313" key="1">
    <source>
        <dbReference type="EMBL" id="CAD8215158.1"/>
    </source>
</evidence>
<name>A0A8S1YNC5_PAROT</name>
<accession>A0A8S1YNC5</accession>
<keyword evidence="2" id="KW-1185">Reference proteome</keyword>
<reference evidence="1" key="1">
    <citation type="submission" date="2021-01" db="EMBL/GenBank/DDBJ databases">
        <authorList>
            <consortium name="Genoscope - CEA"/>
            <person name="William W."/>
        </authorList>
    </citation>
    <scope>NUCLEOTIDE SEQUENCE</scope>
</reference>
<dbReference type="EMBL" id="CAJJDP010000214">
    <property type="protein sequence ID" value="CAD8215158.1"/>
    <property type="molecule type" value="Genomic_DNA"/>
</dbReference>
<gene>
    <name evidence="1" type="ORF">POCTA_138.1.T2100004</name>
</gene>
<comment type="caution">
    <text evidence="1">The sequence shown here is derived from an EMBL/GenBank/DDBJ whole genome shotgun (WGS) entry which is preliminary data.</text>
</comment>
<organism evidence="1 2">
    <name type="scientific">Paramecium octaurelia</name>
    <dbReference type="NCBI Taxonomy" id="43137"/>
    <lineage>
        <taxon>Eukaryota</taxon>
        <taxon>Sar</taxon>
        <taxon>Alveolata</taxon>
        <taxon>Ciliophora</taxon>
        <taxon>Intramacronucleata</taxon>
        <taxon>Oligohymenophorea</taxon>
        <taxon>Peniculida</taxon>
        <taxon>Parameciidae</taxon>
        <taxon>Paramecium</taxon>
    </lineage>
</organism>
<dbReference type="AlphaFoldDB" id="A0A8S1YNC5"/>
<evidence type="ECO:0000313" key="2">
    <source>
        <dbReference type="Proteomes" id="UP000683925"/>
    </source>
</evidence>
<sequence length="65" mass="7417">MGVKFRLEIGLSDGFQCDSQVIYMGGYKNGQKIGRWNILFRGQYCAILDKCKLQYKLIYIGGGFL</sequence>
<dbReference type="Proteomes" id="UP000683925">
    <property type="component" value="Unassembled WGS sequence"/>
</dbReference>
<proteinExistence type="predicted"/>
<protein>
    <submittedName>
        <fullName evidence="1">Uncharacterized protein</fullName>
    </submittedName>
</protein>